<dbReference type="Proteomes" id="UP001362999">
    <property type="component" value="Unassembled WGS sequence"/>
</dbReference>
<reference evidence="1 2" key="1">
    <citation type="journal article" date="2024" name="J Genomics">
        <title>Draft genome sequencing and assembly of Favolaschia claudopus CIRM-BRFM 2984 isolated from oak limbs.</title>
        <authorList>
            <person name="Navarro D."/>
            <person name="Drula E."/>
            <person name="Chaduli D."/>
            <person name="Cazenave R."/>
            <person name="Ahrendt S."/>
            <person name="Wang J."/>
            <person name="Lipzen A."/>
            <person name="Daum C."/>
            <person name="Barry K."/>
            <person name="Grigoriev I.V."/>
            <person name="Favel A."/>
            <person name="Rosso M.N."/>
            <person name="Martin F."/>
        </authorList>
    </citation>
    <scope>NUCLEOTIDE SEQUENCE [LARGE SCALE GENOMIC DNA]</scope>
    <source>
        <strain evidence="1 2">CIRM-BRFM 2984</strain>
    </source>
</reference>
<sequence length="88" mass="9890">MTKLWSFRSGGRSRCYIILVFPLTVFGRGNTDTEHMHRYRLLSLSFSCRTSLSIVCWKQPFDKYLAACSGLSACLMGSASSSIENLAR</sequence>
<evidence type="ECO:0000313" key="1">
    <source>
        <dbReference type="EMBL" id="KAK7062469.1"/>
    </source>
</evidence>
<protein>
    <recommendedName>
        <fullName evidence="3">Secreted protein</fullName>
    </recommendedName>
</protein>
<evidence type="ECO:0008006" key="3">
    <source>
        <dbReference type="Google" id="ProtNLM"/>
    </source>
</evidence>
<comment type="caution">
    <text evidence="1">The sequence shown here is derived from an EMBL/GenBank/DDBJ whole genome shotgun (WGS) entry which is preliminary data.</text>
</comment>
<name>A0AAW0EBR1_9AGAR</name>
<keyword evidence="2" id="KW-1185">Reference proteome</keyword>
<proteinExistence type="predicted"/>
<accession>A0AAW0EBR1</accession>
<evidence type="ECO:0000313" key="2">
    <source>
        <dbReference type="Proteomes" id="UP001362999"/>
    </source>
</evidence>
<gene>
    <name evidence="1" type="ORF">R3P38DRAFT_697098</name>
</gene>
<organism evidence="1 2">
    <name type="scientific">Favolaschia claudopus</name>
    <dbReference type="NCBI Taxonomy" id="2862362"/>
    <lineage>
        <taxon>Eukaryota</taxon>
        <taxon>Fungi</taxon>
        <taxon>Dikarya</taxon>
        <taxon>Basidiomycota</taxon>
        <taxon>Agaricomycotina</taxon>
        <taxon>Agaricomycetes</taxon>
        <taxon>Agaricomycetidae</taxon>
        <taxon>Agaricales</taxon>
        <taxon>Marasmiineae</taxon>
        <taxon>Mycenaceae</taxon>
        <taxon>Favolaschia</taxon>
    </lineage>
</organism>
<dbReference type="EMBL" id="JAWWNJ010000002">
    <property type="protein sequence ID" value="KAK7062469.1"/>
    <property type="molecule type" value="Genomic_DNA"/>
</dbReference>
<dbReference type="AlphaFoldDB" id="A0AAW0EBR1"/>